<dbReference type="GO" id="GO:0016887">
    <property type="term" value="F:ATP hydrolysis activity"/>
    <property type="evidence" value="ECO:0007669"/>
    <property type="project" value="InterPro"/>
</dbReference>
<dbReference type="Pfam" id="PF00005">
    <property type="entry name" value="ABC_tran"/>
    <property type="match status" value="1"/>
</dbReference>
<dbReference type="RefSeq" id="WP_249332794.1">
    <property type="nucleotide sequence ID" value="NZ_JACRSY010000014.1"/>
</dbReference>
<dbReference type="InterPro" id="IPR041701">
    <property type="entry name" value="MetN_ABC"/>
</dbReference>
<dbReference type="InterPro" id="IPR050086">
    <property type="entry name" value="MetN_ABC_transporter-like"/>
</dbReference>
<dbReference type="Gene3D" id="3.40.50.300">
    <property type="entry name" value="P-loop containing nucleotide triphosphate hydrolases"/>
    <property type="match status" value="1"/>
</dbReference>
<gene>
    <name evidence="9" type="ORF">H8718_10175</name>
</gene>
<dbReference type="GO" id="GO:0022857">
    <property type="term" value="F:transmembrane transporter activity"/>
    <property type="evidence" value="ECO:0007669"/>
    <property type="project" value="UniProtKB-ARBA"/>
</dbReference>
<protein>
    <submittedName>
        <fullName evidence="9">Methionine ABC transporter ATP-binding protein</fullName>
    </submittedName>
</protein>
<dbReference type="GO" id="GO:0006865">
    <property type="term" value="P:amino acid transport"/>
    <property type="evidence" value="ECO:0007669"/>
    <property type="project" value="UniProtKB-KW"/>
</dbReference>
<evidence type="ECO:0000313" key="10">
    <source>
        <dbReference type="Proteomes" id="UP000655830"/>
    </source>
</evidence>
<dbReference type="SUPFAM" id="SSF52540">
    <property type="entry name" value="P-loop containing nucleoside triphosphate hydrolases"/>
    <property type="match status" value="1"/>
</dbReference>
<evidence type="ECO:0000256" key="5">
    <source>
        <dbReference type="ARBA" id="ARBA00022967"/>
    </source>
</evidence>
<dbReference type="SMART" id="SM00930">
    <property type="entry name" value="NIL"/>
    <property type="match status" value="1"/>
</dbReference>
<keyword evidence="6" id="KW-0029">Amino-acid transport</keyword>
<dbReference type="SMART" id="SM00382">
    <property type="entry name" value="AAA"/>
    <property type="match status" value="1"/>
</dbReference>
<dbReference type="InterPro" id="IPR045865">
    <property type="entry name" value="ACT-like_dom_sf"/>
</dbReference>
<dbReference type="GO" id="GO:0005524">
    <property type="term" value="F:ATP binding"/>
    <property type="evidence" value="ECO:0007669"/>
    <property type="project" value="UniProtKB-KW"/>
</dbReference>
<dbReference type="PANTHER" id="PTHR43166">
    <property type="entry name" value="AMINO ACID IMPORT ATP-BINDING PROTEIN"/>
    <property type="match status" value="1"/>
</dbReference>
<dbReference type="Proteomes" id="UP000655830">
    <property type="component" value="Unassembled WGS sequence"/>
</dbReference>
<dbReference type="Pfam" id="PF09383">
    <property type="entry name" value="NIL"/>
    <property type="match status" value="1"/>
</dbReference>
<name>A0A926IEL7_9FIRM</name>
<organism evidence="9 10">
    <name type="scientific">Zhenhengia yiwuensis</name>
    <dbReference type="NCBI Taxonomy" id="2763666"/>
    <lineage>
        <taxon>Bacteria</taxon>
        <taxon>Bacillati</taxon>
        <taxon>Bacillota</taxon>
        <taxon>Clostridia</taxon>
        <taxon>Lachnospirales</taxon>
        <taxon>Lachnospiraceae</taxon>
        <taxon>Zhenhengia</taxon>
    </lineage>
</organism>
<feature type="domain" description="ABC transporter" evidence="8">
    <location>
        <begin position="2"/>
        <end position="241"/>
    </location>
</feature>
<evidence type="ECO:0000256" key="3">
    <source>
        <dbReference type="ARBA" id="ARBA00022741"/>
    </source>
</evidence>
<dbReference type="FunFam" id="3.40.50.300:FF:000032">
    <property type="entry name" value="Export ABC transporter ATP-binding protein"/>
    <property type="match status" value="1"/>
</dbReference>
<dbReference type="InterPro" id="IPR003439">
    <property type="entry name" value="ABC_transporter-like_ATP-bd"/>
</dbReference>
<dbReference type="Gene3D" id="3.30.70.260">
    <property type="match status" value="1"/>
</dbReference>
<dbReference type="InterPro" id="IPR017871">
    <property type="entry name" value="ABC_transporter-like_CS"/>
</dbReference>
<keyword evidence="10" id="KW-1185">Reference proteome</keyword>
<keyword evidence="7" id="KW-0472">Membrane</keyword>
<evidence type="ECO:0000256" key="7">
    <source>
        <dbReference type="ARBA" id="ARBA00023136"/>
    </source>
</evidence>
<keyword evidence="2" id="KW-1003">Cell membrane</keyword>
<comment type="caution">
    <text evidence="9">The sequence shown here is derived from an EMBL/GenBank/DDBJ whole genome shotgun (WGS) entry which is preliminary data.</text>
</comment>
<keyword evidence="5" id="KW-1278">Translocase</keyword>
<dbReference type="PROSITE" id="PS00211">
    <property type="entry name" value="ABC_TRANSPORTER_1"/>
    <property type="match status" value="1"/>
</dbReference>
<dbReference type="InterPro" id="IPR027417">
    <property type="entry name" value="P-loop_NTPase"/>
</dbReference>
<reference evidence="9" key="1">
    <citation type="submission" date="2020-08" db="EMBL/GenBank/DDBJ databases">
        <title>Genome public.</title>
        <authorList>
            <person name="Liu C."/>
            <person name="Sun Q."/>
        </authorList>
    </citation>
    <scope>NUCLEOTIDE SEQUENCE</scope>
    <source>
        <strain evidence="9">NSJ-12</strain>
    </source>
</reference>
<evidence type="ECO:0000256" key="1">
    <source>
        <dbReference type="ARBA" id="ARBA00022448"/>
    </source>
</evidence>
<dbReference type="EMBL" id="JACRSY010000014">
    <property type="protein sequence ID" value="MBC8579893.1"/>
    <property type="molecule type" value="Genomic_DNA"/>
</dbReference>
<dbReference type="InterPro" id="IPR018449">
    <property type="entry name" value="NIL_domain"/>
</dbReference>
<evidence type="ECO:0000256" key="6">
    <source>
        <dbReference type="ARBA" id="ARBA00022970"/>
    </source>
</evidence>
<proteinExistence type="predicted"/>
<dbReference type="InterPro" id="IPR003593">
    <property type="entry name" value="AAA+_ATPase"/>
</dbReference>
<sequence length="343" mass="38205">MIEIKNVSKTFKSKEAHVDALKNVTLTIDKGDIFGIIGYSGAGKSTLLRCINGLEVPTSGEVLLLGQDITQLKEKELRHIRKKIGMIFQHFNLMHSKTVFENIAYPLKSQKLGKSTIVNRVKDLLRLVDLEDKVNSYPSQLSGGQKQRVAIARALATNPEILLCDEATSALDPQTTQSILALLKKINKELGITIVLITHQMEVIKEICNKIAVMEHGCVLEVGQLIDVYTQPQSQITQDFLAKDMHFERLSLPHEGEIAKMLHLKYIGGSTGSPLISALSQHFKVTANITFGNIEKLQDILVGNLVIDLHGSEEEVQKALDYIRQHIEVEVIDDERIITRTSA</sequence>
<dbReference type="SUPFAM" id="SSF55021">
    <property type="entry name" value="ACT-like"/>
    <property type="match status" value="1"/>
</dbReference>
<dbReference type="GO" id="GO:0098796">
    <property type="term" value="C:membrane protein complex"/>
    <property type="evidence" value="ECO:0007669"/>
    <property type="project" value="UniProtKB-ARBA"/>
</dbReference>
<evidence type="ECO:0000259" key="8">
    <source>
        <dbReference type="PROSITE" id="PS50893"/>
    </source>
</evidence>
<evidence type="ECO:0000256" key="4">
    <source>
        <dbReference type="ARBA" id="ARBA00022840"/>
    </source>
</evidence>
<keyword evidence="3" id="KW-0547">Nucleotide-binding</keyword>
<keyword evidence="1" id="KW-0813">Transport</keyword>
<dbReference type="PROSITE" id="PS50893">
    <property type="entry name" value="ABC_TRANSPORTER_2"/>
    <property type="match status" value="1"/>
</dbReference>
<dbReference type="CDD" id="cd03258">
    <property type="entry name" value="ABC_MetN_methionine_transporter"/>
    <property type="match status" value="1"/>
</dbReference>
<evidence type="ECO:0000256" key="2">
    <source>
        <dbReference type="ARBA" id="ARBA00022475"/>
    </source>
</evidence>
<dbReference type="AlphaFoldDB" id="A0A926IEL7"/>
<accession>A0A926IEL7</accession>
<dbReference type="PANTHER" id="PTHR43166:SF30">
    <property type="entry name" value="METHIONINE IMPORT ATP-BINDING PROTEIN METN"/>
    <property type="match status" value="1"/>
</dbReference>
<keyword evidence="4 9" id="KW-0067">ATP-binding</keyword>
<evidence type="ECO:0000313" key="9">
    <source>
        <dbReference type="EMBL" id="MBC8579893.1"/>
    </source>
</evidence>